<accession>A0A3S3SHU4</accession>
<proteinExistence type="predicted"/>
<comment type="caution">
    <text evidence="1">The sequence shown here is derived from an EMBL/GenBank/DDBJ whole genome shotgun (WGS) entry which is preliminary data.</text>
</comment>
<reference evidence="1 2" key="1">
    <citation type="submission" date="2019-01" db="EMBL/GenBank/DDBJ databases">
        <title>Bacillus sp. M5HDSG1-1, whole genome shotgun sequence.</title>
        <authorList>
            <person name="Tuo L."/>
        </authorList>
    </citation>
    <scope>NUCLEOTIDE SEQUENCE [LARGE SCALE GENOMIC DNA]</scope>
    <source>
        <strain evidence="1 2">M5HDSG1-1</strain>
    </source>
</reference>
<organism evidence="1 2">
    <name type="scientific">Niallia taxi</name>
    <dbReference type="NCBI Taxonomy" id="2499688"/>
    <lineage>
        <taxon>Bacteria</taxon>
        <taxon>Bacillati</taxon>
        <taxon>Bacillota</taxon>
        <taxon>Bacilli</taxon>
        <taxon>Bacillales</taxon>
        <taxon>Bacillaceae</taxon>
        <taxon>Niallia</taxon>
    </lineage>
</organism>
<dbReference type="AlphaFoldDB" id="A0A3S3SHU4"/>
<name>A0A3S3SHU4_9BACI</name>
<dbReference type="EMBL" id="RZTZ01000011">
    <property type="protein sequence ID" value="RVT58796.1"/>
    <property type="molecule type" value="Genomic_DNA"/>
</dbReference>
<evidence type="ECO:0000313" key="2">
    <source>
        <dbReference type="Proteomes" id="UP000288024"/>
    </source>
</evidence>
<dbReference type="Proteomes" id="UP000288024">
    <property type="component" value="Unassembled WGS sequence"/>
</dbReference>
<dbReference type="RefSeq" id="WP_127740367.1">
    <property type="nucleotide sequence ID" value="NZ_RZTZ01000011.1"/>
</dbReference>
<evidence type="ECO:0000313" key="1">
    <source>
        <dbReference type="EMBL" id="RVT58796.1"/>
    </source>
</evidence>
<protein>
    <submittedName>
        <fullName evidence="1">Uncharacterized protein</fullName>
    </submittedName>
</protein>
<gene>
    <name evidence="1" type="ORF">EM808_20760</name>
</gene>
<keyword evidence="2" id="KW-1185">Reference proteome</keyword>
<sequence>MGERINLTAEQEELKQRLQESFNLVREGNSAGGYGEAYNEEFNEMTELAFQLATSLNTLPVFSQEVLNGADDLTPADRAFYNHQHVVEDLLNYLEDEEANNPPADVTLNKTFDF</sequence>